<protein>
    <submittedName>
        <fullName evidence="2">Uncharacterized protein</fullName>
    </submittedName>
</protein>
<reference evidence="2 3" key="1">
    <citation type="journal article" date="2015" name="Fungal Genet. Biol.">
        <title>Evolution of novel wood decay mechanisms in Agaricales revealed by the genome sequences of Fistulina hepatica and Cylindrobasidium torrendii.</title>
        <authorList>
            <person name="Floudas D."/>
            <person name="Held B.W."/>
            <person name="Riley R."/>
            <person name="Nagy L.G."/>
            <person name="Koehler G."/>
            <person name="Ransdell A.S."/>
            <person name="Younus H."/>
            <person name="Chow J."/>
            <person name="Chiniquy J."/>
            <person name="Lipzen A."/>
            <person name="Tritt A."/>
            <person name="Sun H."/>
            <person name="Haridas S."/>
            <person name="LaButti K."/>
            <person name="Ohm R.A."/>
            <person name="Kues U."/>
            <person name="Blanchette R.A."/>
            <person name="Grigoriev I.V."/>
            <person name="Minto R.E."/>
            <person name="Hibbett D.S."/>
        </authorList>
    </citation>
    <scope>NUCLEOTIDE SEQUENCE [LARGE SCALE GENOMIC DNA]</scope>
    <source>
        <strain evidence="2 3">FP15055 ss-10</strain>
    </source>
</reference>
<evidence type="ECO:0000256" key="1">
    <source>
        <dbReference type="SAM" id="MobiDB-lite"/>
    </source>
</evidence>
<evidence type="ECO:0000313" key="3">
    <source>
        <dbReference type="Proteomes" id="UP000054007"/>
    </source>
</evidence>
<dbReference type="AlphaFoldDB" id="A0A0D7B2K4"/>
<gene>
    <name evidence="2" type="ORF">CYLTODRAFT_83862</name>
</gene>
<name>A0A0D7B2K4_9AGAR</name>
<evidence type="ECO:0000313" key="2">
    <source>
        <dbReference type="EMBL" id="KIY64828.1"/>
    </source>
</evidence>
<organism evidence="2 3">
    <name type="scientific">Cylindrobasidium torrendii FP15055 ss-10</name>
    <dbReference type="NCBI Taxonomy" id="1314674"/>
    <lineage>
        <taxon>Eukaryota</taxon>
        <taxon>Fungi</taxon>
        <taxon>Dikarya</taxon>
        <taxon>Basidiomycota</taxon>
        <taxon>Agaricomycotina</taxon>
        <taxon>Agaricomycetes</taxon>
        <taxon>Agaricomycetidae</taxon>
        <taxon>Agaricales</taxon>
        <taxon>Marasmiineae</taxon>
        <taxon>Physalacriaceae</taxon>
        <taxon>Cylindrobasidium</taxon>
    </lineage>
</organism>
<sequence>MSTDTEITETIRISAVDSGYRKFYYGVYYSEGDERNVAGACNARTRTREDAEFEALGKVLEGITRQGNESWFITATKYVIQTSCSVLSQWLVVDLPEYRSLGDEASFDPQVQRASKMLDAFSAPMTFLLVPNSHTAPARKLAEDFSLSNGHAPRTPAVASSNLKPRPPPRAKEPPTASSSAAVELSLLQNSVQLAPSTVAQATESILSLPSVDHYIPTAWLLRWEKDPVAQSRIPLPRAGQLKNIAQLCEKVVEMTVESLERISWPIKPDIPWDKVLDALIKVVDAHRPLTHRGGARESELETKDGEAPCHSGVKRQAEDAIDSNAKRQKSESGCISTAKPSDGEVLLLGFLPVLNALLDRISSGAWGGKQPIVNVVYLKGSIDDDDRRLYACIPKVVAKVNSLVNKINGRTESRSKKSLIQAGRSVAPLLPRIAMIVLEQPDAREKLFGNREFVGHRDAVFAVRSVTGGHGDLDELSLKEIPRTQPQPSLLKMLHRKLRHKRFEEANAQAALEAGPSVERCESRSVDDGSATMPPGFGSFVLAHYGSTSVDDRRDRKMDTISLAAGSNSGGRYFFGVYYGMNDERNIAGACAEEIKSRGDAELETIINVLESLIYTQTRRKSLTKDLDYSCTIKASSCELARLLISVRSIFHRLVL</sequence>
<feature type="region of interest" description="Disordered" evidence="1">
    <location>
        <begin position="147"/>
        <end position="180"/>
    </location>
</feature>
<accession>A0A0D7B2K4</accession>
<feature type="region of interest" description="Disordered" evidence="1">
    <location>
        <begin position="294"/>
        <end position="337"/>
    </location>
</feature>
<keyword evidence="3" id="KW-1185">Reference proteome</keyword>
<dbReference type="EMBL" id="KN880617">
    <property type="protein sequence ID" value="KIY64828.1"/>
    <property type="molecule type" value="Genomic_DNA"/>
</dbReference>
<proteinExistence type="predicted"/>
<dbReference type="Proteomes" id="UP000054007">
    <property type="component" value="Unassembled WGS sequence"/>
</dbReference>
<feature type="compositionally biased region" description="Basic and acidic residues" evidence="1">
    <location>
        <begin position="295"/>
        <end position="308"/>
    </location>
</feature>